<dbReference type="PANTHER" id="PTHR45008:SF1">
    <property type="entry name" value="PTS SYSTEM GLUCOSE-SPECIFIC EIIA COMPONENT"/>
    <property type="match status" value="1"/>
</dbReference>
<keyword evidence="6" id="KW-0418">Kinase</keyword>
<dbReference type="OrthoDB" id="92465at2"/>
<dbReference type="InterPro" id="IPR050890">
    <property type="entry name" value="PTS_EIIA_component"/>
</dbReference>
<dbReference type="AlphaFoldDB" id="A0A1G5BK72"/>
<evidence type="ECO:0000256" key="6">
    <source>
        <dbReference type="ARBA" id="ARBA00022777"/>
    </source>
</evidence>
<protein>
    <submittedName>
        <fullName evidence="8">PTS system IIA component, Glc family (TC 4.A.1)</fullName>
    </submittedName>
</protein>
<keyword evidence="2" id="KW-0813">Transport</keyword>
<evidence type="ECO:0000259" key="7">
    <source>
        <dbReference type="PROSITE" id="PS51093"/>
    </source>
</evidence>
<dbReference type="PROSITE" id="PS00371">
    <property type="entry name" value="PTS_EIIA_TYPE_1_HIS"/>
    <property type="match status" value="1"/>
</dbReference>
<dbReference type="GO" id="GO:0009401">
    <property type="term" value="P:phosphoenolpyruvate-dependent sugar phosphotransferase system"/>
    <property type="evidence" value="ECO:0007669"/>
    <property type="project" value="UniProtKB-KW"/>
</dbReference>
<dbReference type="RefSeq" id="WP_091539468.1">
    <property type="nucleotide sequence ID" value="NZ_FMUS01000002.1"/>
</dbReference>
<evidence type="ECO:0000313" key="8">
    <source>
        <dbReference type="EMBL" id="SCX90507.1"/>
    </source>
</evidence>
<dbReference type="GO" id="GO:0016301">
    <property type="term" value="F:kinase activity"/>
    <property type="evidence" value="ECO:0007669"/>
    <property type="project" value="UniProtKB-KW"/>
</dbReference>
<feature type="domain" description="PTS EIIA type-1" evidence="7">
    <location>
        <begin position="29"/>
        <end position="133"/>
    </location>
</feature>
<comment type="subcellular location">
    <subcellularLocation>
        <location evidence="1">Cytoplasm</location>
    </subcellularLocation>
</comment>
<evidence type="ECO:0000256" key="4">
    <source>
        <dbReference type="ARBA" id="ARBA00022679"/>
    </source>
</evidence>
<evidence type="ECO:0000313" key="9">
    <source>
        <dbReference type="Proteomes" id="UP000198636"/>
    </source>
</evidence>
<sequence length="161" mass="17136">MFGLFKKDKEVSFIAPMEGEVVDIVEVPDQVFSRKMVGDGIAIKPTTGVVVAPCNGKIVSLLPSNHAVGIIDDDGIEILIHVGIDTVELKGKGLKSFVNVGDVVKKGDLLIEADLKFIESAGKSTITPIIITNMGNVKEIVKIQGNVEVGKGEVMKILIKA</sequence>
<keyword evidence="9" id="KW-1185">Reference proteome</keyword>
<dbReference type="FunFam" id="2.70.70.10:FF:000001">
    <property type="entry name" value="PTS system glucose-specific IIA component"/>
    <property type="match status" value="1"/>
</dbReference>
<dbReference type="PANTHER" id="PTHR45008">
    <property type="entry name" value="PTS SYSTEM GLUCOSE-SPECIFIC EIIA COMPONENT"/>
    <property type="match status" value="1"/>
</dbReference>
<dbReference type="Pfam" id="PF00358">
    <property type="entry name" value="PTS_EIIA_1"/>
    <property type="match status" value="1"/>
</dbReference>
<evidence type="ECO:0000256" key="1">
    <source>
        <dbReference type="ARBA" id="ARBA00004496"/>
    </source>
</evidence>
<dbReference type="SUPFAM" id="SSF51261">
    <property type="entry name" value="Duplicated hybrid motif"/>
    <property type="match status" value="1"/>
</dbReference>
<gene>
    <name evidence="8" type="ORF">SAMN03080606_00442</name>
</gene>
<evidence type="ECO:0000256" key="2">
    <source>
        <dbReference type="ARBA" id="ARBA00022448"/>
    </source>
</evidence>
<dbReference type="Proteomes" id="UP000198636">
    <property type="component" value="Unassembled WGS sequence"/>
</dbReference>
<proteinExistence type="predicted"/>
<dbReference type="InterPro" id="IPR001127">
    <property type="entry name" value="PTS_EIIA_1_perm"/>
</dbReference>
<accession>A0A1G5BK72</accession>
<name>A0A1G5BK72_9FIRM</name>
<dbReference type="Gene3D" id="2.70.70.10">
    <property type="entry name" value="Glucose Permease (Domain IIA)"/>
    <property type="match status" value="1"/>
</dbReference>
<dbReference type="InterPro" id="IPR011055">
    <property type="entry name" value="Dup_hybrid_motif"/>
</dbReference>
<evidence type="ECO:0000256" key="5">
    <source>
        <dbReference type="ARBA" id="ARBA00022683"/>
    </source>
</evidence>
<dbReference type="NCBIfam" id="TIGR00830">
    <property type="entry name" value="PTBA"/>
    <property type="match status" value="1"/>
</dbReference>
<dbReference type="PROSITE" id="PS51093">
    <property type="entry name" value="PTS_EIIA_TYPE_1"/>
    <property type="match status" value="1"/>
</dbReference>
<keyword evidence="5" id="KW-0598">Phosphotransferase system</keyword>
<dbReference type="STRING" id="1120976.SAMN03080606_00442"/>
<keyword evidence="3" id="KW-0762">Sugar transport</keyword>
<reference evidence="8 9" key="1">
    <citation type="submission" date="2016-10" db="EMBL/GenBank/DDBJ databases">
        <authorList>
            <person name="de Groot N.N."/>
        </authorList>
    </citation>
    <scope>NUCLEOTIDE SEQUENCE [LARGE SCALE GENOMIC DNA]</scope>
    <source>
        <strain evidence="8 9">DSM 18978</strain>
    </source>
</reference>
<organism evidence="8 9">
    <name type="scientific">Alkaliphilus peptidifermentans DSM 18978</name>
    <dbReference type="NCBI Taxonomy" id="1120976"/>
    <lineage>
        <taxon>Bacteria</taxon>
        <taxon>Bacillati</taxon>
        <taxon>Bacillota</taxon>
        <taxon>Clostridia</taxon>
        <taxon>Peptostreptococcales</taxon>
        <taxon>Natronincolaceae</taxon>
        <taxon>Alkaliphilus</taxon>
    </lineage>
</organism>
<dbReference type="GO" id="GO:0005737">
    <property type="term" value="C:cytoplasm"/>
    <property type="evidence" value="ECO:0007669"/>
    <property type="project" value="UniProtKB-SubCell"/>
</dbReference>
<dbReference type="EMBL" id="FMUS01000002">
    <property type="protein sequence ID" value="SCX90507.1"/>
    <property type="molecule type" value="Genomic_DNA"/>
</dbReference>
<keyword evidence="4" id="KW-0808">Transferase</keyword>
<evidence type="ECO:0000256" key="3">
    <source>
        <dbReference type="ARBA" id="ARBA00022597"/>
    </source>
</evidence>